<dbReference type="Gene3D" id="3.30.70.100">
    <property type="match status" value="1"/>
</dbReference>
<dbReference type="GO" id="GO:0009882">
    <property type="term" value="F:blue light photoreceptor activity"/>
    <property type="evidence" value="ECO:0007669"/>
    <property type="project" value="InterPro"/>
</dbReference>
<evidence type="ECO:0000313" key="3">
    <source>
        <dbReference type="Proteomes" id="UP000318288"/>
    </source>
</evidence>
<dbReference type="PROSITE" id="PS50925">
    <property type="entry name" value="BLUF"/>
    <property type="match status" value="1"/>
</dbReference>
<dbReference type="InterPro" id="IPR007024">
    <property type="entry name" value="BLUF_domain"/>
</dbReference>
<dbReference type="OrthoDB" id="196105at2"/>
<reference evidence="2 3" key="1">
    <citation type="submission" date="2019-02" db="EMBL/GenBank/DDBJ databases">
        <title>Deep-cultivation of Planctomycetes and their phenomic and genomic characterization uncovers novel biology.</title>
        <authorList>
            <person name="Wiegand S."/>
            <person name="Jogler M."/>
            <person name="Boedeker C."/>
            <person name="Pinto D."/>
            <person name="Vollmers J."/>
            <person name="Rivas-Marin E."/>
            <person name="Kohn T."/>
            <person name="Peeters S.H."/>
            <person name="Heuer A."/>
            <person name="Rast P."/>
            <person name="Oberbeckmann S."/>
            <person name="Bunk B."/>
            <person name="Jeske O."/>
            <person name="Meyerdierks A."/>
            <person name="Storesund J.E."/>
            <person name="Kallscheuer N."/>
            <person name="Luecker S."/>
            <person name="Lage O.M."/>
            <person name="Pohl T."/>
            <person name="Merkel B.J."/>
            <person name="Hornburger P."/>
            <person name="Mueller R.-W."/>
            <person name="Bruemmer F."/>
            <person name="Labrenz M."/>
            <person name="Spormann A.M."/>
            <person name="Op Den Camp H."/>
            <person name="Overmann J."/>
            <person name="Amann R."/>
            <person name="Jetten M.S.M."/>
            <person name="Mascher T."/>
            <person name="Medema M.H."/>
            <person name="Devos D.P."/>
            <person name="Kaster A.-K."/>
            <person name="Ovreas L."/>
            <person name="Rohde M."/>
            <person name="Galperin M.Y."/>
            <person name="Jogler C."/>
        </authorList>
    </citation>
    <scope>NUCLEOTIDE SEQUENCE [LARGE SCALE GENOMIC DNA]</scope>
    <source>
        <strain evidence="2 3">Poly51</strain>
    </source>
</reference>
<dbReference type="SMART" id="SM01034">
    <property type="entry name" value="BLUF"/>
    <property type="match status" value="1"/>
</dbReference>
<keyword evidence="3" id="KW-1185">Reference proteome</keyword>
<gene>
    <name evidence="2" type="primary">ycgF_1</name>
    <name evidence="2" type="ORF">Poly51_02630</name>
</gene>
<dbReference type="Pfam" id="PF04940">
    <property type="entry name" value="BLUF"/>
    <property type="match status" value="1"/>
</dbReference>
<dbReference type="AlphaFoldDB" id="A0A5C6FGM1"/>
<dbReference type="RefSeq" id="WP_146453542.1">
    <property type="nucleotide sequence ID" value="NZ_SJPW01000001.1"/>
</dbReference>
<protein>
    <submittedName>
        <fullName evidence="2">Blue light-and temperature-regulated antirepressor YcgF</fullName>
    </submittedName>
</protein>
<evidence type="ECO:0000259" key="1">
    <source>
        <dbReference type="PROSITE" id="PS50925"/>
    </source>
</evidence>
<dbReference type="Proteomes" id="UP000318288">
    <property type="component" value="Unassembled WGS sequence"/>
</dbReference>
<dbReference type="GO" id="GO:0071949">
    <property type="term" value="F:FAD binding"/>
    <property type="evidence" value="ECO:0007669"/>
    <property type="project" value="InterPro"/>
</dbReference>
<name>A0A5C6FGM1_9BACT</name>
<dbReference type="EMBL" id="SJPW01000001">
    <property type="protein sequence ID" value="TWU59990.1"/>
    <property type="molecule type" value="Genomic_DNA"/>
</dbReference>
<organism evidence="2 3">
    <name type="scientific">Rubripirellula tenax</name>
    <dbReference type="NCBI Taxonomy" id="2528015"/>
    <lineage>
        <taxon>Bacteria</taxon>
        <taxon>Pseudomonadati</taxon>
        <taxon>Planctomycetota</taxon>
        <taxon>Planctomycetia</taxon>
        <taxon>Pirellulales</taxon>
        <taxon>Pirellulaceae</taxon>
        <taxon>Rubripirellula</taxon>
    </lineage>
</organism>
<proteinExistence type="predicted"/>
<evidence type="ECO:0000313" key="2">
    <source>
        <dbReference type="EMBL" id="TWU59990.1"/>
    </source>
</evidence>
<accession>A0A5C6FGM1</accession>
<comment type="caution">
    <text evidence="2">The sequence shown here is derived from an EMBL/GenBank/DDBJ whole genome shotgun (WGS) entry which is preliminary data.</text>
</comment>
<sequence length="178" mass="20514">MKSNLQPARPLKQLVYTSSAIASFDPLELEHLLERSRHRNQMAAITGVLLYRDSTFFQVLEGPVDAVDALFQRIESDPRHAKTVVLSSQKIKSRNFGDWPMGFAHQPNVIEQLPGFVDFFARTDPTEFTASESHPEPRFTDLRKNSQRMRQILEGFRRGRWQRSEFQERHLASLSSAS</sequence>
<dbReference type="InterPro" id="IPR036046">
    <property type="entry name" value="Acylphosphatase-like_dom_sf"/>
</dbReference>
<dbReference type="SUPFAM" id="SSF54975">
    <property type="entry name" value="Acylphosphatase/BLUF domain-like"/>
    <property type="match status" value="1"/>
</dbReference>
<feature type="domain" description="BLUF" evidence="1">
    <location>
        <begin position="11"/>
        <end position="102"/>
    </location>
</feature>